<keyword evidence="9" id="KW-1185">Reference proteome</keyword>
<dbReference type="AlphaFoldDB" id="A0A1G6MIX0"/>
<dbReference type="SUPFAM" id="SSF103481">
    <property type="entry name" value="Multidrug resistance efflux transporter EmrE"/>
    <property type="match status" value="2"/>
</dbReference>
<comment type="subcellular location">
    <subcellularLocation>
        <location evidence="1">Cell membrane</location>
        <topology evidence="1">Multi-pass membrane protein</topology>
    </subcellularLocation>
</comment>
<dbReference type="RefSeq" id="WP_090336373.1">
    <property type="nucleotide sequence ID" value="NZ_FMZQ01000004.1"/>
</dbReference>
<evidence type="ECO:0000313" key="9">
    <source>
        <dbReference type="Proteomes" id="UP000199467"/>
    </source>
</evidence>
<evidence type="ECO:0000256" key="2">
    <source>
        <dbReference type="ARBA" id="ARBA00007362"/>
    </source>
</evidence>
<dbReference type="Proteomes" id="UP000199467">
    <property type="component" value="Unassembled WGS sequence"/>
</dbReference>
<keyword evidence="6" id="KW-1133">Transmembrane helix</keyword>
<proteinExistence type="inferred from homology"/>
<evidence type="ECO:0000256" key="6">
    <source>
        <dbReference type="ARBA" id="ARBA00022989"/>
    </source>
</evidence>
<dbReference type="GO" id="GO:0005886">
    <property type="term" value="C:plasma membrane"/>
    <property type="evidence" value="ECO:0007669"/>
    <property type="project" value="UniProtKB-SubCell"/>
</dbReference>
<evidence type="ECO:0000256" key="1">
    <source>
        <dbReference type="ARBA" id="ARBA00004651"/>
    </source>
</evidence>
<reference evidence="9" key="1">
    <citation type="submission" date="2016-10" db="EMBL/GenBank/DDBJ databases">
        <authorList>
            <person name="Varghese N."/>
            <person name="Submissions S."/>
        </authorList>
    </citation>
    <scope>NUCLEOTIDE SEQUENCE [LARGE SCALE GENOMIC DNA]</scope>
    <source>
        <strain evidence="9">DSM 26382</strain>
    </source>
</reference>
<keyword evidence="5" id="KW-0812">Transmembrane</keyword>
<evidence type="ECO:0000256" key="7">
    <source>
        <dbReference type="ARBA" id="ARBA00023136"/>
    </source>
</evidence>
<dbReference type="InterPro" id="IPR004626">
    <property type="entry name" value="RarD"/>
</dbReference>
<dbReference type="EMBL" id="FMZQ01000004">
    <property type="protein sequence ID" value="SDC55568.1"/>
    <property type="molecule type" value="Genomic_DNA"/>
</dbReference>
<evidence type="ECO:0000256" key="4">
    <source>
        <dbReference type="ARBA" id="ARBA00022475"/>
    </source>
</evidence>
<keyword evidence="3" id="KW-0813">Transport</keyword>
<sequence>MQLSGRGVALSVGASMLFAVLPGYVQWLTPLDGVQIFAQRVLWSIPLVLLLVLLARQTSLLRESFVRLRREPLLLAACPLAVALIGVQWGLFLCAPLAGHMLEVSMGYFLLPLAMVLTGRLFYGERLRPLQQLAVTCAMLGVLHELWRTQAFSWLTLITALGYPPYFMLRRWMRLDALSGFVLEMLVLAPLAIWLIIAYGPVGAFSDRPLLWLLVPVMALIGTLAFAAYMASSRLLPLGLFGILSYVEPVLLFAVALLVLGERFDSGQWLTYLPIWGAVLLVGWDSARLLRKQQRESIRPR</sequence>
<accession>A0A1G6MIX0</accession>
<gene>
    <name evidence="8" type="ORF">SAMN05216576_10458</name>
</gene>
<organism evidence="8 9">
    <name type="scientific">Ectopseudomonas chengduensis</name>
    <dbReference type="NCBI Taxonomy" id="489632"/>
    <lineage>
        <taxon>Bacteria</taxon>
        <taxon>Pseudomonadati</taxon>
        <taxon>Pseudomonadota</taxon>
        <taxon>Gammaproteobacteria</taxon>
        <taxon>Pseudomonadales</taxon>
        <taxon>Pseudomonadaceae</taxon>
        <taxon>Ectopseudomonas</taxon>
    </lineage>
</organism>
<keyword evidence="7" id="KW-0472">Membrane</keyword>
<comment type="similarity">
    <text evidence="2">Belongs to the EamA transporter family.</text>
</comment>
<dbReference type="InterPro" id="IPR037185">
    <property type="entry name" value="EmrE-like"/>
</dbReference>
<dbReference type="NCBIfam" id="TIGR00688">
    <property type="entry name" value="rarD"/>
    <property type="match status" value="1"/>
</dbReference>
<keyword evidence="4" id="KW-1003">Cell membrane</keyword>
<evidence type="ECO:0000313" key="8">
    <source>
        <dbReference type="EMBL" id="SDC55568.1"/>
    </source>
</evidence>
<evidence type="ECO:0000256" key="5">
    <source>
        <dbReference type="ARBA" id="ARBA00022692"/>
    </source>
</evidence>
<name>A0A1G6MIX0_9GAMM</name>
<protein>
    <submittedName>
        <fullName evidence="8">Chloramphenicol-sensitive protein RarD</fullName>
    </submittedName>
</protein>
<evidence type="ECO:0000256" key="3">
    <source>
        <dbReference type="ARBA" id="ARBA00022448"/>
    </source>
</evidence>